<dbReference type="SUPFAM" id="SSF53850">
    <property type="entry name" value="Periplasmic binding protein-like II"/>
    <property type="match status" value="1"/>
</dbReference>
<dbReference type="InterPro" id="IPR001638">
    <property type="entry name" value="Solute-binding_3/MltF_N"/>
</dbReference>
<dbReference type="Proteomes" id="UP000626370">
    <property type="component" value="Unassembled WGS sequence"/>
</dbReference>
<feature type="domain" description="Solute-binding protein family 3/N-terminal" evidence="1">
    <location>
        <begin position="15"/>
        <end position="213"/>
    </location>
</feature>
<protein>
    <recommendedName>
        <fullName evidence="1">Solute-binding protein family 3/N-terminal domain-containing protein</fullName>
    </recommendedName>
</protein>
<sequence>MPLSTAQEVKVYTEIFPPFQHLEQNEIAGSATEKVKDILNSTNLTSQFHIVPWVRAFQTVKQQKNTLIYSMYRSPEREPFFHWLSIVGQIKNGFVALKSKNIQLASFEDSKTYITAVVKESYPYQYLKSEGFSEDENLVIINSRETQLSLLLNNKVDFLFGDLNFMRQRLKNRGLSPLLIENAYTEPGWEIDLYLAINKNSDEQIVKQLKNAISTGDKITAL</sequence>
<evidence type="ECO:0000313" key="3">
    <source>
        <dbReference type="Proteomes" id="UP000626370"/>
    </source>
</evidence>
<accession>A0ABQ3IEG4</accession>
<organism evidence="2 3">
    <name type="scientific">Thalassotalea profundi</name>
    <dbReference type="NCBI Taxonomy" id="2036687"/>
    <lineage>
        <taxon>Bacteria</taxon>
        <taxon>Pseudomonadati</taxon>
        <taxon>Pseudomonadota</taxon>
        <taxon>Gammaproteobacteria</taxon>
        <taxon>Alteromonadales</taxon>
        <taxon>Colwelliaceae</taxon>
        <taxon>Thalassotalea</taxon>
    </lineage>
</organism>
<keyword evidence="3" id="KW-1185">Reference proteome</keyword>
<proteinExistence type="predicted"/>
<dbReference type="PANTHER" id="PTHR38834">
    <property type="entry name" value="PERIPLASMIC SUBSTRATE BINDING PROTEIN FAMILY 3"/>
    <property type="match status" value="1"/>
</dbReference>
<gene>
    <name evidence="2" type="ORF">GCM10011501_02200</name>
</gene>
<dbReference type="EMBL" id="BNAH01000001">
    <property type="protein sequence ID" value="GHE78046.1"/>
    <property type="molecule type" value="Genomic_DNA"/>
</dbReference>
<evidence type="ECO:0000259" key="1">
    <source>
        <dbReference type="Pfam" id="PF00497"/>
    </source>
</evidence>
<dbReference type="Pfam" id="PF00497">
    <property type="entry name" value="SBP_bac_3"/>
    <property type="match status" value="1"/>
</dbReference>
<reference evidence="3" key="1">
    <citation type="journal article" date="2019" name="Int. J. Syst. Evol. Microbiol.">
        <title>The Global Catalogue of Microorganisms (GCM) 10K type strain sequencing project: providing services to taxonomists for standard genome sequencing and annotation.</title>
        <authorList>
            <consortium name="The Broad Institute Genomics Platform"/>
            <consortium name="The Broad Institute Genome Sequencing Center for Infectious Disease"/>
            <person name="Wu L."/>
            <person name="Ma J."/>
        </authorList>
    </citation>
    <scope>NUCLEOTIDE SEQUENCE [LARGE SCALE GENOMIC DNA]</scope>
    <source>
        <strain evidence="3">CGMCC 1.15922</strain>
    </source>
</reference>
<evidence type="ECO:0000313" key="2">
    <source>
        <dbReference type="EMBL" id="GHE78046.1"/>
    </source>
</evidence>
<comment type="caution">
    <text evidence="2">The sequence shown here is derived from an EMBL/GenBank/DDBJ whole genome shotgun (WGS) entry which is preliminary data.</text>
</comment>
<dbReference type="PANTHER" id="PTHR38834:SF3">
    <property type="entry name" value="SOLUTE-BINDING PROTEIN FAMILY 3_N-TERMINAL DOMAIN-CONTAINING PROTEIN"/>
    <property type="match status" value="1"/>
</dbReference>
<name>A0ABQ3IEG4_9GAMM</name>
<dbReference type="Gene3D" id="3.40.190.10">
    <property type="entry name" value="Periplasmic binding protein-like II"/>
    <property type="match status" value="2"/>
</dbReference>